<keyword evidence="3" id="KW-1185">Reference proteome</keyword>
<dbReference type="EMBL" id="CP092471">
    <property type="protein sequence ID" value="UVI38589.1"/>
    <property type="molecule type" value="Genomic_DNA"/>
</dbReference>
<evidence type="ECO:0000313" key="3">
    <source>
        <dbReference type="Proteomes" id="UP001065265"/>
    </source>
</evidence>
<dbReference type="RefSeq" id="WP_265557760.1">
    <property type="nucleotide sequence ID" value="NZ_CP092471.1"/>
</dbReference>
<accession>A0ABY5SZD9</accession>
<name>A0ABY5SZD9_9SPHN</name>
<evidence type="ECO:0000313" key="2">
    <source>
        <dbReference type="EMBL" id="UVI38589.1"/>
    </source>
</evidence>
<feature type="domain" description="Amidase" evidence="1">
    <location>
        <begin position="28"/>
        <end position="114"/>
    </location>
</feature>
<dbReference type="PANTHER" id="PTHR43372:SF4">
    <property type="entry name" value="FATTY-ACID AMIDE HYDROLASE 2"/>
    <property type="match status" value="1"/>
</dbReference>
<sequence length="133" mass="14305">MSYPTLTDKPGAVATAAAIRAGDLSLQEAVELAIARIERLDAHVNAVVVRDFDRARETAKAMNGTMPLDEQPLSGLSMTFKGSFDVAGPSTSWGHERFARQIAAPNAEAVRRRKWADLDCIAASWASAEILHG</sequence>
<gene>
    <name evidence="2" type="ORF">L1F33_10045</name>
</gene>
<dbReference type="Pfam" id="PF01425">
    <property type="entry name" value="Amidase"/>
    <property type="match status" value="1"/>
</dbReference>
<dbReference type="SUPFAM" id="SSF75304">
    <property type="entry name" value="Amidase signature (AS) enzymes"/>
    <property type="match status" value="1"/>
</dbReference>
<dbReference type="InterPro" id="IPR052739">
    <property type="entry name" value="FAAH2"/>
</dbReference>
<proteinExistence type="predicted"/>
<dbReference type="InterPro" id="IPR036928">
    <property type="entry name" value="AS_sf"/>
</dbReference>
<dbReference type="Proteomes" id="UP001065265">
    <property type="component" value="Chromosome"/>
</dbReference>
<evidence type="ECO:0000259" key="1">
    <source>
        <dbReference type="Pfam" id="PF01425"/>
    </source>
</evidence>
<dbReference type="InterPro" id="IPR023631">
    <property type="entry name" value="Amidase_dom"/>
</dbReference>
<organism evidence="2 3">
    <name type="scientific">Qipengyuania spongiae</name>
    <dbReference type="NCBI Taxonomy" id="2909673"/>
    <lineage>
        <taxon>Bacteria</taxon>
        <taxon>Pseudomonadati</taxon>
        <taxon>Pseudomonadota</taxon>
        <taxon>Alphaproteobacteria</taxon>
        <taxon>Sphingomonadales</taxon>
        <taxon>Erythrobacteraceae</taxon>
        <taxon>Qipengyuania</taxon>
    </lineage>
</organism>
<reference evidence="2" key="1">
    <citation type="submission" date="2022-02" db="EMBL/GenBank/DDBJ databases">
        <title>Qipengyuania spongiae sp. nov., isolated from marine sponge.</title>
        <authorList>
            <person name="Li Z."/>
            <person name="Zhang M."/>
        </authorList>
    </citation>
    <scope>NUCLEOTIDE SEQUENCE</scope>
    <source>
        <strain evidence="2">PHS-Z21</strain>
    </source>
</reference>
<protein>
    <submittedName>
        <fullName evidence="2">Amidase family protein</fullName>
    </submittedName>
</protein>
<dbReference type="PANTHER" id="PTHR43372">
    <property type="entry name" value="FATTY-ACID AMIDE HYDROLASE"/>
    <property type="match status" value="1"/>
</dbReference>
<dbReference type="Gene3D" id="3.90.1300.10">
    <property type="entry name" value="Amidase signature (AS) domain"/>
    <property type="match status" value="1"/>
</dbReference>